<dbReference type="GO" id="GO:0040003">
    <property type="term" value="P:chitin-based cuticle development"/>
    <property type="evidence" value="ECO:0007669"/>
    <property type="project" value="TreeGrafter"/>
</dbReference>
<feature type="region of interest" description="Disordered" evidence="1">
    <location>
        <begin position="190"/>
        <end position="231"/>
    </location>
</feature>
<feature type="chain" id="PRO_5024276285" description="DUF243 domain-containing protein" evidence="2">
    <location>
        <begin position="17"/>
        <end position="231"/>
    </location>
</feature>
<dbReference type="PANTHER" id="PTHR31927">
    <property type="entry name" value="FI07246P-RELATED-RELATED"/>
    <property type="match status" value="1"/>
</dbReference>
<dbReference type="PANTHER" id="PTHR31927:SF16">
    <property type="entry name" value="LP07342P"/>
    <property type="match status" value="1"/>
</dbReference>
<dbReference type="SMART" id="SM00690">
    <property type="entry name" value="DM5"/>
    <property type="match status" value="1"/>
</dbReference>
<name>A0A5N4AAS6_PHOPY</name>
<evidence type="ECO:0000256" key="1">
    <source>
        <dbReference type="SAM" id="MobiDB-lite"/>
    </source>
</evidence>
<proteinExistence type="predicted"/>
<dbReference type="GO" id="GO:0008010">
    <property type="term" value="F:structural constituent of chitin-based larval cuticle"/>
    <property type="evidence" value="ECO:0007669"/>
    <property type="project" value="TreeGrafter"/>
</dbReference>
<comment type="caution">
    <text evidence="4">The sequence shown here is derived from an EMBL/GenBank/DDBJ whole genome shotgun (WGS) entry which is preliminary data.</text>
</comment>
<feature type="domain" description="DUF243" evidence="3">
    <location>
        <begin position="51"/>
        <end position="148"/>
    </location>
</feature>
<evidence type="ECO:0000259" key="3">
    <source>
        <dbReference type="SMART" id="SM00690"/>
    </source>
</evidence>
<protein>
    <recommendedName>
        <fullName evidence="3">DUF243 domain-containing protein</fullName>
    </recommendedName>
</protein>
<dbReference type="Pfam" id="PF03103">
    <property type="entry name" value="DUF243"/>
    <property type="match status" value="1"/>
</dbReference>
<dbReference type="EMBL" id="VVIM01000008">
    <property type="protein sequence ID" value="KAB0794411.1"/>
    <property type="molecule type" value="Genomic_DNA"/>
</dbReference>
<sequence length="231" mass="24423">MNVLTIIPLLVAVVHSRPEPPSPSYLPVSDQSAPTAWENGVYGYGGGYQASQGEKHVYFFASGEQPEYSRFRIYVEPSSRKNTKIIFVKAPSHGGVIPEVIAPPSLAEDKTLVYVLVKKPEDGSVTIPAGVGVKQTKPEVFFIKYNNKHDAKAQVNLGVEGQRVGVKVPDLANENVFISTLGSGAEHSSEVGGGYQSFVSHSQNGNDGISAQGGVSGGNDKHGPTGASGPY</sequence>
<keyword evidence="2" id="KW-0732">Signal</keyword>
<dbReference type="FunCoup" id="A0A5N4AAS6">
    <property type="interactions" value="35"/>
</dbReference>
<dbReference type="OrthoDB" id="6762134at2759"/>
<evidence type="ECO:0000256" key="2">
    <source>
        <dbReference type="SAM" id="SignalP"/>
    </source>
</evidence>
<dbReference type="AlphaFoldDB" id="A0A5N4AAS6"/>
<keyword evidence="5" id="KW-1185">Reference proteome</keyword>
<dbReference type="InterPro" id="IPR004145">
    <property type="entry name" value="DUF243"/>
</dbReference>
<feature type="signal peptide" evidence="2">
    <location>
        <begin position="1"/>
        <end position="16"/>
    </location>
</feature>
<reference evidence="4 5" key="1">
    <citation type="journal article" date="2018" name="Elife">
        <title>Firefly genomes illuminate parallel origins of bioluminescence in beetles.</title>
        <authorList>
            <person name="Fallon T.R."/>
            <person name="Lower S.E."/>
            <person name="Chang C.H."/>
            <person name="Bessho-Uehara M."/>
            <person name="Martin G.J."/>
            <person name="Bewick A.J."/>
            <person name="Behringer M."/>
            <person name="Debat H.J."/>
            <person name="Wong I."/>
            <person name="Day J.C."/>
            <person name="Suvorov A."/>
            <person name="Silva C.J."/>
            <person name="Stanger-Hall K.F."/>
            <person name="Hall D.W."/>
            <person name="Schmitz R.J."/>
            <person name="Nelson D.R."/>
            <person name="Lewis S.M."/>
            <person name="Shigenobu S."/>
            <person name="Bybee S.M."/>
            <person name="Larracuente A.M."/>
            <person name="Oba Y."/>
            <person name="Weng J.K."/>
        </authorList>
    </citation>
    <scope>NUCLEOTIDE SEQUENCE [LARGE SCALE GENOMIC DNA]</scope>
    <source>
        <strain evidence="4">1611_PpyrPB1</strain>
        <tissue evidence="4">Whole body</tissue>
    </source>
</reference>
<dbReference type="Proteomes" id="UP000327044">
    <property type="component" value="Unassembled WGS sequence"/>
</dbReference>
<accession>A0A5N4AAS6</accession>
<evidence type="ECO:0000313" key="4">
    <source>
        <dbReference type="EMBL" id="KAB0794411.1"/>
    </source>
</evidence>
<dbReference type="GO" id="GO:0062129">
    <property type="term" value="C:chitin-based extracellular matrix"/>
    <property type="evidence" value="ECO:0007669"/>
    <property type="project" value="TreeGrafter"/>
</dbReference>
<organism evidence="4 5">
    <name type="scientific">Photinus pyralis</name>
    <name type="common">Common eastern firefly</name>
    <name type="synonym">Lampyris pyralis</name>
    <dbReference type="NCBI Taxonomy" id="7054"/>
    <lineage>
        <taxon>Eukaryota</taxon>
        <taxon>Metazoa</taxon>
        <taxon>Ecdysozoa</taxon>
        <taxon>Arthropoda</taxon>
        <taxon>Hexapoda</taxon>
        <taxon>Insecta</taxon>
        <taxon>Pterygota</taxon>
        <taxon>Neoptera</taxon>
        <taxon>Endopterygota</taxon>
        <taxon>Coleoptera</taxon>
        <taxon>Polyphaga</taxon>
        <taxon>Elateriformia</taxon>
        <taxon>Elateroidea</taxon>
        <taxon>Lampyridae</taxon>
        <taxon>Lampyrinae</taxon>
        <taxon>Photinus</taxon>
    </lineage>
</organism>
<feature type="compositionally biased region" description="Polar residues" evidence="1">
    <location>
        <begin position="197"/>
        <end position="209"/>
    </location>
</feature>
<dbReference type="InParanoid" id="A0A5N4AAS6"/>
<gene>
    <name evidence="4" type="ORF">PPYR_11250</name>
</gene>
<evidence type="ECO:0000313" key="5">
    <source>
        <dbReference type="Proteomes" id="UP000327044"/>
    </source>
</evidence>